<dbReference type="AlphaFoldDB" id="A0A9E7EZ37"/>
<protein>
    <submittedName>
        <fullName evidence="1">STYKc</fullName>
    </submittedName>
</protein>
<reference evidence="1" key="1">
    <citation type="submission" date="2022-05" db="EMBL/GenBank/DDBJ databases">
        <title>The Musa troglodytarum L. genome provides insights into the mechanism of non-climacteric behaviour and enrichment of carotenoids.</title>
        <authorList>
            <person name="Wang J."/>
        </authorList>
    </citation>
    <scope>NUCLEOTIDE SEQUENCE</scope>
    <source>
        <tissue evidence="1">Leaf</tissue>
    </source>
</reference>
<dbReference type="OrthoDB" id="4062651at2759"/>
<accession>A0A9E7EZ37</accession>
<proteinExistence type="predicted"/>
<name>A0A9E7EZ37_9LILI</name>
<gene>
    <name evidence="1" type="ORF">MUK42_33292</name>
</gene>
<dbReference type="Proteomes" id="UP001055439">
    <property type="component" value="Chromosome 2"/>
</dbReference>
<evidence type="ECO:0000313" key="1">
    <source>
        <dbReference type="EMBL" id="URD86123.1"/>
    </source>
</evidence>
<sequence>MSDAELRYYSNASRALIFFCGLSSYVDMKNPKAASCYALQREVAAGNYPCKDSQTDKGGDVKH</sequence>
<keyword evidence="2" id="KW-1185">Reference proteome</keyword>
<dbReference type="EMBL" id="CP097504">
    <property type="protein sequence ID" value="URD86123.1"/>
    <property type="molecule type" value="Genomic_DNA"/>
</dbReference>
<organism evidence="1 2">
    <name type="scientific">Musa troglodytarum</name>
    <name type="common">fe'i banana</name>
    <dbReference type="NCBI Taxonomy" id="320322"/>
    <lineage>
        <taxon>Eukaryota</taxon>
        <taxon>Viridiplantae</taxon>
        <taxon>Streptophyta</taxon>
        <taxon>Embryophyta</taxon>
        <taxon>Tracheophyta</taxon>
        <taxon>Spermatophyta</taxon>
        <taxon>Magnoliopsida</taxon>
        <taxon>Liliopsida</taxon>
        <taxon>Zingiberales</taxon>
        <taxon>Musaceae</taxon>
        <taxon>Musa</taxon>
    </lineage>
</organism>
<evidence type="ECO:0000313" key="2">
    <source>
        <dbReference type="Proteomes" id="UP001055439"/>
    </source>
</evidence>